<sequence>MFTHLAVLCALSQLTAAFDFPSIVPLDKRQQPGTPQYECHEDCGGVITQARTPNFCESANFTSSLDACLECAEEFNIWQYYGESVGAAAQSCGLDATPVAANATTASSSATSAATDVATSSVQTSSAATSAASATSSIAESASEQAASATSSAAVATPSGNASPEMQISLWLLLVTAGLVGLQI</sequence>
<dbReference type="Proteomes" id="UP000038010">
    <property type="component" value="Unassembled WGS sequence"/>
</dbReference>
<evidence type="ECO:0008006" key="4">
    <source>
        <dbReference type="Google" id="ProtNLM"/>
    </source>
</evidence>
<accession>A0A0N1NWB1</accession>
<comment type="caution">
    <text evidence="2">The sequence shown here is derived from an EMBL/GenBank/DDBJ whole genome shotgun (WGS) entry which is preliminary data.</text>
</comment>
<dbReference type="STRING" id="1664694.A0A0N1NWB1"/>
<evidence type="ECO:0000313" key="3">
    <source>
        <dbReference type="Proteomes" id="UP000038010"/>
    </source>
</evidence>
<gene>
    <name evidence="2" type="ORF">AB675_3761</name>
</gene>
<dbReference type="EMBL" id="LFJN01000042">
    <property type="protein sequence ID" value="KPI35257.1"/>
    <property type="molecule type" value="Genomic_DNA"/>
</dbReference>
<keyword evidence="3" id="KW-1185">Reference proteome</keyword>
<dbReference type="GeneID" id="28735720"/>
<feature type="signal peptide" evidence="1">
    <location>
        <begin position="1"/>
        <end position="17"/>
    </location>
</feature>
<dbReference type="VEuPathDB" id="FungiDB:AB675_3761"/>
<dbReference type="RefSeq" id="XP_017995220.1">
    <property type="nucleotide sequence ID" value="XM_018143840.1"/>
</dbReference>
<dbReference type="AlphaFoldDB" id="A0A0N1NWB1"/>
<proteinExistence type="predicted"/>
<reference evidence="2 3" key="1">
    <citation type="submission" date="2015-06" db="EMBL/GenBank/DDBJ databases">
        <title>Draft genome of the ant-associated black yeast Phialophora attae CBS 131958.</title>
        <authorList>
            <person name="Moreno L.F."/>
            <person name="Stielow B.J."/>
            <person name="de Hoog S."/>
            <person name="Vicente V.A."/>
            <person name="Weiss V.A."/>
            <person name="de Vries M."/>
            <person name="Cruz L.M."/>
            <person name="Souza E.M."/>
        </authorList>
    </citation>
    <scope>NUCLEOTIDE SEQUENCE [LARGE SCALE GENOMIC DNA]</scope>
    <source>
        <strain evidence="2 3">CBS 131958</strain>
    </source>
</reference>
<protein>
    <recommendedName>
        <fullName evidence="4">GPI anchored protein</fullName>
    </recommendedName>
</protein>
<keyword evidence="1" id="KW-0732">Signal</keyword>
<name>A0A0N1NWB1_9EURO</name>
<evidence type="ECO:0000256" key="1">
    <source>
        <dbReference type="SAM" id="SignalP"/>
    </source>
</evidence>
<evidence type="ECO:0000313" key="2">
    <source>
        <dbReference type="EMBL" id="KPI35257.1"/>
    </source>
</evidence>
<feature type="chain" id="PRO_5005879387" description="GPI anchored protein" evidence="1">
    <location>
        <begin position="18"/>
        <end position="184"/>
    </location>
</feature>
<dbReference type="OrthoDB" id="4160690at2759"/>
<organism evidence="2 3">
    <name type="scientific">Cyphellophora attinorum</name>
    <dbReference type="NCBI Taxonomy" id="1664694"/>
    <lineage>
        <taxon>Eukaryota</taxon>
        <taxon>Fungi</taxon>
        <taxon>Dikarya</taxon>
        <taxon>Ascomycota</taxon>
        <taxon>Pezizomycotina</taxon>
        <taxon>Eurotiomycetes</taxon>
        <taxon>Chaetothyriomycetidae</taxon>
        <taxon>Chaetothyriales</taxon>
        <taxon>Cyphellophoraceae</taxon>
        <taxon>Cyphellophora</taxon>
    </lineage>
</organism>